<name>A0A553NGK0_9TELE</name>
<organism evidence="2 3">
    <name type="scientific">Danionella cerebrum</name>
    <dbReference type="NCBI Taxonomy" id="2873325"/>
    <lineage>
        <taxon>Eukaryota</taxon>
        <taxon>Metazoa</taxon>
        <taxon>Chordata</taxon>
        <taxon>Craniata</taxon>
        <taxon>Vertebrata</taxon>
        <taxon>Euteleostomi</taxon>
        <taxon>Actinopterygii</taxon>
        <taxon>Neopterygii</taxon>
        <taxon>Teleostei</taxon>
        <taxon>Ostariophysi</taxon>
        <taxon>Cypriniformes</taxon>
        <taxon>Danionidae</taxon>
        <taxon>Danioninae</taxon>
        <taxon>Danionella</taxon>
    </lineage>
</organism>
<dbReference type="InterPro" id="IPR036116">
    <property type="entry name" value="FN3_sf"/>
</dbReference>
<keyword evidence="3" id="KW-1185">Reference proteome</keyword>
<dbReference type="Proteomes" id="UP000316079">
    <property type="component" value="Unassembled WGS sequence"/>
</dbReference>
<evidence type="ECO:0008006" key="4">
    <source>
        <dbReference type="Google" id="ProtNLM"/>
    </source>
</evidence>
<gene>
    <name evidence="2" type="ORF">DNTS_033867</name>
</gene>
<protein>
    <recommendedName>
        <fullName evidence="4">Fibronectin type-III domain-containing protein</fullName>
    </recommendedName>
</protein>
<sequence length="229" mass="24967">MGVLETLGIVLLVTLTQICSIQAQECNIVSISSPTASSLLVQWNRLLGVTNYFLDVRVVNDSNAGPVVVSVPGSISVKEVFGLRTGTLYSVTLKGFLYHSVLCVDTKISRTAPGTAQITYSKALTSTSVSLEWDWVPTALHDTASCNDYSSTADTTICSNKLATSGQGSNLPGHHQKLEFPQHSDFLKHCAQQHTGRAESFTLFFVPDLSVFRQHSLGGWRDPEFQLHH</sequence>
<proteinExistence type="predicted"/>
<keyword evidence="1" id="KW-0732">Signal</keyword>
<dbReference type="EMBL" id="SRMA01026988">
    <property type="protein sequence ID" value="TRY64567.1"/>
    <property type="molecule type" value="Genomic_DNA"/>
</dbReference>
<dbReference type="OrthoDB" id="9908419at2759"/>
<evidence type="ECO:0000256" key="1">
    <source>
        <dbReference type="SAM" id="SignalP"/>
    </source>
</evidence>
<dbReference type="InterPro" id="IPR003961">
    <property type="entry name" value="FN3_dom"/>
</dbReference>
<feature type="signal peptide" evidence="1">
    <location>
        <begin position="1"/>
        <end position="23"/>
    </location>
</feature>
<dbReference type="AlphaFoldDB" id="A0A553NGK0"/>
<dbReference type="CDD" id="cd00063">
    <property type="entry name" value="FN3"/>
    <property type="match status" value="1"/>
</dbReference>
<reference evidence="2 3" key="1">
    <citation type="journal article" date="2019" name="Sci. Data">
        <title>Hybrid genome assembly and annotation of Danionella translucida.</title>
        <authorList>
            <person name="Kadobianskyi M."/>
            <person name="Schulze L."/>
            <person name="Schuelke M."/>
            <person name="Judkewitz B."/>
        </authorList>
    </citation>
    <scope>NUCLEOTIDE SEQUENCE [LARGE SCALE GENOMIC DNA]</scope>
    <source>
        <strain evidence="2 3">Bolton</strain>
    </source>
</reference>
<evidence type="ECO:0000313" key="3">
    <source>
        <dbReference type="Proteomes" id="UP000316079"/>
    </source>
</evidence>
<evidence type="ECO:0000313" key="2">
    <source>
        <dbReference type="EMBL" id="TRY64567.1"/>
    </source>
</evidence>
<comment type="caution">
    <text evidence="2">The sequence shown here is derived from an EMBL/GenBank/DDBJ whole genome shotgun (WGS) entry which is preliminary data.</text>
</comment>
<dbReference type="InterPro" id="IPR013783">
    <property type="entry name" value="Ig-like_fold"/>
</dbReference>
<feature type="chain" id="PRO_5021738873" description="Fibronectin type-III domain-containing protein" evidence="1">
    <location>
        <begin position="24"/>
        <end position="229"/>
    </location>
</feature>
<accession>A0A553NGK0</accession>
<dbReference type="SUPFAM" id="SSF49265">
    <property type="entry name" value="Fibronectin type III"/>
    <property type="match status" value="1"/>
</dbReference>
<dbReference type="Gene3D" id="2.60.40.10">
    <property type="entry name" value="Immunoglobulins"/>
    <property type="match status" value="1"/>
</dbReference>